<evidence type="ECO:0000313" key="2">
    <source>
        <dbReference type="EMBL" id="EEC12706.1"/>
    </source>
</evidence>
<organism>
    <name type="scientific">Ixodes scapularis</name>
    <name type="common">Black-legged tick</name>
    <name type="synonym">Deer tick</name>
    <dbReference type="NCBI Taxonomy" id="6945"/>
    <lineage>
        <taxon>Eukaryota</taxon>
        <taxon>Metazoa</taxon>
        <taxon>Ecdysozoa</taxon>
        <taxon>Arthropoda</taxon>
        <taxon>Chelicerata</taxon>
        <taxon>Arachnida</taxon>
        <taxon>Acari</taxon>
        <taxon>Parasitiformes</taxon>
        <taxon>Ixodida</taxon>
        <taxon>Ixodoidea</taxon>
        <taxon>Ixodidae</taxon>
        <taxon>Ixodinae</taxon>
        <taxon>Ixodes</taxon>
    </lineage>
</organism>
<evidence type="ECO:0000256" key="1">
    <source>
        <dbReference type="SAM" id="MobiDB-lite"/>
    </source>
</evidence>
<proteinExistence type="predicted"/>
<dbReference type="AlphaFoldDB" id="B7Q1I4"/>
<dbReference type="PaxDb" id="6945-B7Q1I4"/>
<reference evidence="2 4" key="1">
    <citation type="submission" date="2008-03" db="EMBL/GenBank/DDBJ databases">
        <title>Annotation of Ixodes scapularis.</title>
        <authorList>
            <consortium name="Ixodes scapularis Genome Project Consortium"/>
            <person name="Caler E."/>
            <person name="Hannick L.I."/>
            <person name="Bidwell S."/>
            <person name="Joardar V."/>
            <person name="Thiagarajan M."/>
            <person name="Amedeo P."/>
            <person name="Galinsky K.J."/>
            <person name="Schobel S."/>
            <person name="Inman J."/>
            <person name="Hostetler J."/>
            <person name="Miller J."/>
            <person name="Hammond M."/>
            <person name="Megy K."/>
            <person name="Lawson D."/>
            <person name="Kodira C."/>
            <person name="Sutton G."/>
            <person name="Meyer J."/>
            <person name="Hill C.A."/>
            <person name="Birren B."/>
            <person name="Nene V."/>
            <person name="Collins F."/>
            <person name="Alarcon-Chaidez F."/>
            <person name="Wikel S."/>
            <person name="Strausberg R."/>
        </authorList>
    </citation>
    <scope>NUCLEOTIDE SEQUENCE [LARGE SCALE GENOMIC DNA]</scope>
    <source>
        <strain evidence="4">Wikel</strain>
        <strain evidence="2">Wikel colony</strain>
    </source>
</reference>
<dbReference type="EnsemblMetazoa" id="ISCW020870-RA">
    <property type="protein sequence ID" value="ISCW020870-PA"/>
    <property type="gene ID" value="ISCW020870"/>
</dbReference>
<feature type="compositionally biased region" description="Polar residues" evidence="1">
    <location>
        <begin position="33"/>
        <end position="56"/>
    </location>
</feature>
<dbReference type="EMBL" id="DS838036">
    <property type="protein sequence ID" value="EEC12706.1"/>
    <property type="molecule type" value="Genomic_DNA"/>
</dbReference>
<name>B7Q1I4_IXOSC</name>
<reference evidence="3" key="2">
    <citation type="submission" date="2020-05" db="UniProtKB">
        <authorList>
            <consortium name="EnsemblMetazoa"/>
        </authorList>
    </citation>
    <scope>IDENTIFICATION</scope>
    <source>
        <strain evidence="3">wikel</strain>
    </source>
</reference>
<dbReference type="HOGENOM" id="CLU_2006425_0_0_1"/>
<dbReference type="InParanoid" id="B7Q1I4"/>
<protein>
    <submittedName>
        <fullName evidence="2 3">Uncharacterized protein</fullName>
    </submittedName>
</protein>
<dbReference type="VEuPathDB" id="VectorBase:ISCW020870"/>
<evidence type="ECO:0000313" key="4">
    <source>
        <dbReference type="Proteomes" id="UP000001555"/>
    </source>
</evidence>
<accession>B7Q1I4</accession>
<dbReference type="VEuPathDB" id="VectorBase:ISCI020870"/>
<gene>
    <name evidence="2" type="ORF">IscW_ISCW020870</name>
</gene>
<keyword evidence="4" id="KW-1185">Reference proteome</keyword>
<feature type="region of interest" description="Disordered" evidence="1">
    <location>
        <begin position="30"/>
        <end position="56"/>
    </location>
</feature>
<dbReference type="EMBL" id="ABJB010273695">
    <property type="status" value="NOT_ANNOTATED_CDS"/>
    <property type="molecule type" value="Genomic_DNA"/>
</dbReference>
<evidence type="ECO:0000313" key="3">
    <source>
        <dbReference type="EnsemblMetazoa" id="ISCW020870-PA"/>
    </source>
</evidence>
<dbReference type="Proteomes" id="UP000001555">
    <property type="component" value="Unassembled WGS sequence"/>
</dbReference>
<sequence>MTFSNKSFAHAQAPLGATAKARTRVGVLKKGSFATSPASSTTQTNRRGGTRCSANSLPDANGTSCFRHLVSPQCEKKGRLIDIVRLFSSLELCFRWTSSLVSVHRLHVLHKLKTTVYFAARFRS</sequence>